<dbReference type="Proteomes" id="UP001273505">
    <property type="component" value="Unassembled WGS sequence"/>
</dbReference>
<dbReference type="RefSeq" id="WP_302721717.1">
    <property type="nucleotide sequence ID" value="NZ_JAULRU010000371.1"/>
</dbReference>
<name>A0ABU4S261_9GAMM</name>
<dbReference type="Pfam" id="PF13511">
    <property type="entry name" value="DUF4124"/>
    <property type="match status" value="1"/>
</dbReference>
<keyword evidence="5" id="KW-1185">Reference proteome</keyword>
<evidence type="ECO:0000313" key="5">
    <source>
        <dbReference type="Proteomes" id="UP001273505"/>
    </source>
</evidence>
<evidence type="ECO:0000259" key="3">
    <source>
        <dbReference type="Pfam" id="PF13511"/>
    </source>
</evidence>
<gene>
    <name evidence="4" type="ORF">SCD92_17135</name>
</gene>
<protein>
    <submittedName>
        <fullName evidence="4">DUF4124 domain-containing protein</fullName>
    </submittedName>
</protein>
<organism evidence="4 5">
    <name type="scientific">Gilvimarinus gilvus</name>
    <dbReference type="NCBI Taxonomy" id="3058038"/>
    <lineage>
        <taxon>Bacteria</taxon>
        <taxon>Pseudomonadati</taxon>
        <taxon>Pseudomonadota</taxon>
        <taxon>Gammaproteobacteria</taxon>
        <taxon>Cellvibrionales</taxon>
        <taxon>Cellvibrionaceae</taxon>
        <taxon>Gilvimarinus</taxon>
    </lineage>
</organism>
<feature type="domain" description="DUF4124" evidence="3">
    <location>
        <begin position="8"/>
        <end position="55"/>
    </location>
</feature>
<dbReference type="InterPro" id="IPR013783">
    <property type="entry name" value="Ig-like_fold"/>
</dbReference>
<evidence type="ECO:0000256" key="1">
    <source>
        <dbReference type="SAM" id="MobiDB-lite"/>
    </source>
</evidence>
<dbReference type="InterPro" id="IPR025392">
    <property type="entry name" value="DUF4124"/>
</dbReference>
<feature type="chain" id="PRO_5046472309" evidence="2">
    <location>
        <begin position="19"/>
        <end position="173"/>
    </location>
</feature>
<dbReference type="EMBL" id="JAXAFO010000040">
    <property type="protein sequence ID" value="MDX6851105.1"/>
    <property type="molecule type" value="Genomic_DNA"/>
</dbReference>
<dbReference type="Gene3D" id="2.60.40.10">
    <property type="entry name" value="Immunoglobulins"/>
    <property type="match status" value="1"/>
</dbReference>
<reference evidence="4 5" key="1">
    <citation type="submission" date="2023-11" db="EMBL/GenBank/DDBJ databases">
        <title>Gilvimarinus fulvus sp. nov., isolated from the surface of Kelp.</title>
        <authorList>
            <person name="Sun Y.Y."/>
            <person name="Gong Y."/>
            <person name="Du Z.J."/>
        </authorList>
    </citation>
    <scope>NUCLEOTIDE SEQUENCE [LARGE SCALE GENOMIC DNA]</scope>
    <source>
        <strain evidence="4 5">SDUM040013</strain>
    </source>
</reference>
<comment type="caution">
    <text evidence="4">The sequence shown here is derived from an EMBL/GenBank/DDBJ whole genome shotgun (WGS) entry which is preliminary data.</text>
</comment>
<evidence type="ECO:0000313" key="4">
    <source>
        <dbReference type="EMBL" id="MDX6851105.1"/>
    </source>
</evidence>
<keyword evidence="2" id="KW-0732">Signal</keyword>
<feature type="region of interest" description="Disordered" evidence="1">
    <location>
        <begin position="58"/>
        <end position="77"/>
    </location>
</feature>
<feature type="signal peptide" evidence="2">
    <location>
        <begin position="1"/>
        <end position="18"/>
    </location>
</feature>
<accession>A0ABU4S261</accession>
<proteinExistence type="predicted"/>
<evidence type="ECO:0000256" key="2">
    <source>
        <dbReference type="SAM" id="SignalP"/>
    </source>
</evidence>
<sequence length="173" mass="19221">MVRTVVATLIFCALSASAEVYKSVDKYGNVTFTDDPSSAQKRGEKTEKVNVPPTNIVPGGKAIEPMREEDDEPGEEHPDYQIKVISPTDQHTLTPGQRDLVIAVTTTAPLRHNAQFAYYMDGTLLGKTDLNNYSIREITRGEHNLHVEVIDRNDRVLSSSTPVTVYVHRPSLN</sequence>